<feature type="compositionally biased region" description="Low complexity" evidence="3">
    <location>
        <begin position="190"/>
        <end position="207"/>
    </location>
</feature>
<comment type="caution">
    <text evidence="6">The sequence shown here is derived from an EMBL/GenBank/DDBJ whole genome shotgun (WGS) entry which is preliminary data.</text>
</comment>
<proteinExistence type="predicted"/>
<evidence type="ECO:0000256" key="2">
    <source>
        <dbReference type="ARBA" id="ARBA00022679"/>
    </source>
</evidence>
<dbReference type="GO" id="GO:0008168">
    <property type="term" value="F:methyltransferase activity"/>
    <property type="evidence" value="ECO:0007669"/>
    <property type="project" value="UniProtKB-KW"/>
</dbReference>
<sequence length="214" mass="23550">MDSVQEAYRKRAAEYIERLGSIDATAEDDRRLVRSWARGLPKGLVLDVGCGPGHWTHWLRLQGVKVAGIDPAQEFIAHARQHYPDADFRLGRAEHLDHADGSLAGILAWYSLIHLPPPCIPDVLAEFARALKPNGGLLLGFFTGDKVEPFDHQVTTAYYWPVDELEQLVRDAGFDVLRKETRKDTDARSHGAISARRSAGSGNGSRRAGTDGGS</sequence>
<reference evidence="5" key="4">
    <citation type="submission" date="2023-08" db="EMBL/GenBank/DDBJ databases">
        <authorList>
            <person name="Guima S.E.S."/>
            <person name="Martins L.F."/>
            <person name="Silva A.M."/>
            <person name="Setubal J.C."/>
        </authorList>
    </citation>
    <scope>NUCLEOTIDE SEQUENCE</scope>
    <source>
        <strain evidence="5">ZC4RG45</strain>
    </source>
</reference>
<feature type="region of interest" description="Disordered" evidence="3">
    <location>
        <begin position="181"/>
        <end position="214"/>
    </location>
</feature>
<feature type="domain" description="Methyltransferase" evidence="4">
    <location>
        <begin position="45"/>
        <end position="135"/>
    </location>
</feature>
<dbReference type="CDD" id="cd02440">
    <property type="entry name" value="AdoMet_MTases"/>
    <property type="match status" value="1"/>
</dbReference>
<dbReference type="GO" id="GO:0032259">
    <property type="term" value="P:methylation"/>
    <property type="evidence" value="ECO:0007669"/>
    <property type="project" value="UniProtKB-KW"/>
</dbReference>
<name>A0A2W4KWR0_9PSEU</name>
<dbReference type="SUPFAM" id="SSF53335">
    <property type="entry name" value="S-adenosyl-L-methionine-dependent methyltransferases"/>
    <property type="match status" value="1"/>
</dbReference>
<organism evidence="6">
    <name type="scientific">Thermocrispum agreste</name>
    <dbReference type="NCBI Taxonomy" id="37925"/>
    <lineage>
        <taxon>Bacteria</taxon>
        <taxon>Bacillati</taxon>
        <taxon>Actinomycetota</taxon>
        <taxon>Actinomycetes</taxon>
        <taxon>Pseudonocardiales</taxon>
        <taxon>Pseudonocardiaceae</taxon>
        <taxon>Thermocrispum</taxon>
    </lineage>
</organism>
<dbReference type="Proteomes" id="UP000249324">
    <property type="component" value="Unassembled WGS sequence"/>
</dbReference>
<keyword evidence="1 6" id="KW-0489">Methyltransferase</keyword>
<reference evidence="6" key="2">
    <citation type="submission" date="2018-05" db="EMBL/GenBank/DDBJ databases">
        <authorList>
            <person name="Lanie J.A."/>
            <person name="Ng W.-L."/>
            <person name="Kazmierczak K.M."/>
            <person name="Andrzejewski T.M."/>
            <person name="Davidsen T.M."/>
            <person name="Wayne K.J."/>
            <person name="Tettelin H."/>
            <person name="Glass J.I."/>
            <person name="Rusch D."/>
            <person name="Podicherti R."/>
            <person name="Tsui H.-C.T."/>
            <person name="Winkler M.E."/>
        </authorList>
    </citation>
    <scope>NUCLEOTIDE SEQUENCE</scope>
    <source>
        <strain evidence="6">ZC4RG45</strain>
    </source>
</reference>
<dbReference type="EMBL" id="QGUI01000672">
    <property type="protein sequence ID" value="PZM93049.1"/>
    <property type="molecule type" value="Genomic_DNA"/>
</dbReference>
<dbReference type="STRING" id="1111738.GCA_000427905_00375"/>
<dbReference type="EC" id="2.1.-.-" evidence="5"/>
<gene>
    <name evidence="5" type="ORF">DIU77_000020</name>
    <name evidence="6" type="ORF">DIU77_15495</name>
</gene>
<dbReference type="InterPro" id="IPR041698">
    <property type="entry name" value="Methyltransf_25"/>
</dbReference>
<evidence type="ECO:0000256" key="3">
    <source>
        <dbReference type="SAM" id="MobiDB-lite"/>
    </source>
</evidence>
<dbReference type="Gene3D" id="3.40.50.150">
    <property type="entry name" value="Vaccinia Virus protein VP39"/>
    <property type="match status" value="1"/>
</dbReference>
<keyword evidence="2 6" id="KW-0808">Transferase</keyword>
<reference evidence="5 7" key="3">
    <citation type="journal article" date="2021" name="BMC Genomics">
        <title>Genome-resolved metagenome and metatranscriptome analyses of thermophilic composting reveal key bacterial players and their metabolic interactions.</title>
        <authorList>
            <person name="Braga L.P.P."/>
            <person name="Pereira R.V."/>
            <person name="Martins L.F."/>
            <person name="Moura L.M.S."/>
            <person name="Sanchez F.B."/>
            <person name="Patane J.S.L."/>
            <person name="da Silva A.M."/>
            <person name="Setubal J.C."/>
        </authorList>
    </citation>
    <scope>NUCLEOTIDE SEQUENCE [LARGE SCALE GENOMIC DNA]</scope>
    <source>
        <strain evidence="5">ZC4RG45</strain>
    </source>
</reference>
<evidence type="ECO:0000259" key="4">
    <source>
        <dbReference type="Pfam" id="PF13649"/>
    </source>
</evidence>
<dbReference type="AlphaFoldDB" id="A0A2W4KWR0"/>
<reference evidence="5" key="1">
    <citation type="submission" date="2018-05" db="EMBL/GenBank/DDBJ databases">
        <authorList>
            <person name="Moura L."/>
            <person name="Setubal J.C."/>
        </authorList>
    </citation>
    <scope>NUCLEOTIDE SEQUENCE</scope>
    <source>
        <strain evidence="5">ZC4RG45</strain>
    </source>
</reference>
<dbReference type="Pfam" id="PF13649">
    <property type="entry name" value="Methyltransf_25"/>
    <property type="match status" value="1"/>
</dbReference>
<dbReference type="PANTHER" id="PTHR43861:SF1">
    <property type="entry name" value="TRANS-ACONITATE 2-METHYLTRANSFERASE"/>
    <property type="match status" value="1"/>
</dbReference>
<protein>
    <submittedName>
        <fullName evidence="6">Class I SAM-dependent methyltransferase</fullName>
        <ecNumber evidence="5">2.1.-.-</ecNumber>
    </submittedName>
</protein>
<evidence type="ECO:0000313" key="6">
    <source>
        <dbReference type="EMBL" id="PZM93049.1"/>
    </source>
</evidence>
<dbReference type="EMBL" id="QGUI02000001">
    <property type="protein sequence ID" value="MFO7190618.1"/>
    <property type="molecule type" value="Genomic_DNA"/>
</dbReference>
<dbReference type="PANTHER" id="PTHR43861">
    <property type="entry name" value="TRANS-ACONITATE 2-METHYLTRANSFERASE-RELATED"/>
    <property type="match status" value="1"/>
</dbReference>
<evidence type="ECO:0000313" key="7">
    <source>
        <dbReference type="Proteomes" id="UP000249324"/>
    </source>
</evidence>
<dbReference type="InterPro" id="IPR029063">
    <property type="entry name" value="SAM-dependent_MTases_sf"/>
</dbReference>
<evidence type="ECO:0000256" key="1">
    <source>
        <dbReference type="ARBA" id="ARBA00022603"/>
    </source>
</evidence>
<evidence type="ECO:0000313" key="5">
    <source>
        <dbReference type="EMBL" id="MFO7190618.1"/>
    </source>
</evidence>
<accession>A0A2W4KWR0</accession>